<dbReference type="EMBL" id="OE841448">
    <property type="protein sequence ID" value="CAD7595771.1"/>
    <property type="molecule type" value="Genomic_DNA"/>
</dbReference>
<accession>A0A7R9K0C2</accession>
<gene>
    <name evidence="1" type="ORF">TGEB3V08_LOCUS6169</name>
</gene>
<reference evidence="1" key="1">
    <citation type="submission" date="2020-11" db="EMBL/GenBank/DDBJ databases">
        <authorList>
            <person name="Tran Van P."/>
        </authorList>
    </citation>
    <scope>NUCLEOTIDE SEQUENCE</scope>
</reference>
<proteinExistence type="predicted"/>
<protein>
    <submittedName>
        <fullName evidence="1">Uncharacterized protein</fullName>
    </submittedName>
</protein>
<organism evidence="1">
    <name type="scientific">Timema genevievae</name>
    <name type="common">Walking stick</name>
    <dbReference type="NCBI Taxonomy" id="629358"/>
    <lineage>
        <taxon>Eukaryota</taxon>
        <taxon>Metazoa</taxon>
        <taxon>Ecdysozoa</taxon>
        <taxon>Arthropoda</taxon>
        <taxon>Hexapoda</taxon>
        <taxon>Insecta</taxon>
        <taxon>Pterygota</taxon>
        <taxon>Neoptera</taxon>
        <taxon>Polyneoptera</taxon>
        <taxon>Phasmatodea</taxon>
        <taxon>Timematodea</taxon>
        <taxon>Timematoidea</taxon>
        <taxon>Timematidae</taxon>
        <taxon>Timema</taxon>
    </lineage>
</organism>
<evidence type="ECO:0000313" key="1">
    <source>
        <dbReference type="EMBL" id="CAD7595771.1"/>
    </source>
</evidence>
<name>A0A7R9K0C2_TIMGE</name>
<dbReference type="AlphaFoldDB" id="A0A7R9K0C2"/>
<sequence>MNGPYAQQLQPSITHLSRSGLDPISEGLILPSEDVVLLYYIAVVLSPTAEDGEIEVRISVGIITIFTQDVDHIHALSVHEPSLMARTAAHTNEGCTLMSFAYMKQTLLQLQMVMFSHPYIMERNL</sequence>